<accession>A0AAW1ITQ9</accession>
<dbReference type="PANTHER" id="PTHR37984">
    <property type="entry name" value="PROTEIN CBG26694"/>
    <property type="match status" value="1"/>
</dbReference>
<sequence length="221" mass="25234">MNIKHVLNATATPRANGQVERYNPSLSASTDDEERWDMEVERYNRTILASLSASTDDEERWDMVVSRVRWGLNSTKNSSTEKSPYELLFGYEPRGVAESVLSNEIATEPIEERDLSAIRKQAKKVIDAKQGERKSKFDAHRYAGYEYKVGDQVMVRTQRPRSLYVITNVLDHDRYVVKDVEGSSRSQRRYSGIVSLDKLKAFNVEVSSESDVESDTNEIEA</sequence>
<comment type="caution">
    <text evidence="3">The sequence shown here is derived from an EMBL/GenBank/DDBJ whole genome shotgun (WGS) entry which is preliminary data.</text>
</comment>
<evidence type="ECO:0000259" key="2">
    <source>
        <dbReference type="PROSITE" id="PS50994"/>
    </source>
</evidence>
<dbReference type="GO" id="GO:0015074">
    <property type="term" value="P:DNA integration"/>
    <property type="evidence" value="ECO:0007669"/>
    <property type="project" value="InterPro"/>
</dbReference>
<dbReference type="PANTHER" id="PTHR37984:SF5">
    <property type="entry name" value="PROTEIN NYNRIN-LIKE"/>
    <property type="match status" value="1"/>
</dbReference>
<dbReference type="InterPro" id="IPR012337">
    <property type="entry name" value="RNaseH-like_sf"/>
</dbReference>
<dbReference type="InterPro" id="IPR036397">
    <property type="entry name" value="RNaseH_sf"/>
</dbReference>
<dbReference type="PROSITE" id="PS50994">
    <property type="entry name" value="INTEGRASE"/>
    <property type="match status" value="1"/>
</dbReference>
<dbReference type="InterPro" id="IPR050951">
    <property type="entry name" value="Retrovirus_Pol_polyprotein"/>
</dbReference>
<evidence type="ECO:0000256" key="1">
    <source>
        <dbReference type="SAM" id="MobiDB-lite"/>
    </source>
</evidence>
<evidence type="ECO:0000313" key="3">
    <source>
        <dbReference type="EMBL" id="KAK9693094.1"/>
    </source>
</evidence>
<dbReference type="GO" id="GO:0003676">
    <property type="term" value="F:nucleic acid binding"/>
    <property type="evidence" value="ECO:0007669"/>
    <property type="project" value="InterPro"/>
</dbReference>
<protein>
    <recommendedName>
        <fullName evidence="2">Integrase catalytic domain-containing protein</fullName>
    </recommendedName>
</protein>
<dbReference type="EMBL" id="JASPKY010000554">
    <property type="protein sequence ID" value="KAK9693094.1"/>
    <property type="molecule type" value="Genomic_DNA"/>
</dbReference>
<gene>
    <name evidence="3" type="ORF">QE152_g34458</name>
</gene>
<dbReference type="InterPro" id="IPR001584">
    <property type="entry name" value="Integrase_cat-core"/>
</dbReference>
<dbReference type="Proteomes" id="UP001458880">
    <property type="component" value="Unassembled WGS sequence"/>
</dbReference>
<name>A0AAW1ITQ9_POPJA</name>
<dbReference type="AlphaFoldDB" id="A0AAW1ITQ9"/>
<organism evidence="3 4">
    <name type="scientific">Popillia japonica</name>
    <name type="common">Japanese beetle</name>
    <dbReference type="NCBI Taxonomy" id="7064"/>
    <lineage>
        <taxon>Eukaryota</taxon>
        <taxon>Metazoa</taxon>
        <taxon>Ecdysozoa</taxon>
        <taxon>Arthropoda</taxon>
        <taxon>Hexapoda</taxon>
        <taxon>Insecta</taxon>
        <taxon>Pterygota</taxon>
        <taxon>Neoptera</taxon>
        <taxon>Endopterygota</taxon>
        <taxon>Coleoptera</taxon>
        <taxon>Polyphaga</taxon>
        <taxon>Scarabaeiformia</taxon>
        <taxon>Scarabaeidae</taxon>
        <taxon>Rutelinae</taxon>
        <taxon>Popillia</taxon>
    </lineage>
</organism>
<feature type="domain" description="Integrase catalytic" evidence="2">
    <location>
        <begin position="1"/>
        <end position="92"/>
    </location>
</feature>
<keyword evidence="4" id="KW-1185">Reference proteome</keyword>
<proteinExistence type="predicted"/>
<feature type="region of interest" description="Disordered" evidence="1">
    <location>
        <begin position="1"/>
        <end position="33"/>
    </location>
</feature>
<reference evidence="3 4" key="1">
    <citation type="journal article" date="2024" name="BMC Genomics">
        <title>De novo assembly and annotation of Popillia japonica's genome with initial clues to its potential as an invasive pest.</title>
        <authorList>
            <person name="Cucini C."/>
            <person name="Boschi S."/>
            <person name="Funari R."/>
            <person name="Cardaioli E."/>
            <person name="Iannotti N."/>
            <person name="Marturano G."/>
            <person name="Paoli F."/>
            <person name="Bruttini M."/>
            <person name="Carapelli A."/>
            <person name="Frati F."/>
            <person name="Nardi F."/>
        </authorList>
    </citation>
    <scope>NUCLEOTIDE SEQUENCE [LARGE SCALE GENOMIC DNA]</scope>
    <source>
        <strain evidence="3">DMR45628</strain>
    </source>
</reference>
<dbReference type="SUPFAM" id="SSF53098">
    <property type="entry name" value="Ribonuclease H-like"/>
    <property type="match status" value="1"/>
</dbReference>
<dbReference type="Gene3D" id="3.30.420.10">
    <property type="entry name" value="Ribonuclease H-like superfamily/Ribonuclease H"/>
    <property type="match status" value="1"/>
</dbReference>
<evidence type="ECO:0000313" key="4">
    <source>
        <dbReference type="Proteomes" id="UP001458880"/>
    </source>
</evidence>